<sequence>MDEGTSGDEGCVHDDGPDTGSDGVESADVRLSGFTGWLMGHPFVALALGAIAMVALGAMLLQSNPASRGMTGDDFGPSRPLRGDVIVVAVLCFVSAGVLIALGVAVAVKRHRASKRRATSAGAR</sequence>
<accession>A0A6J7KXC6</accession>
<evidence type="ECO:0000256" key="1">
    <source>
        <dbReference type="SAM" id="MobiDB-lite"/>
    </source>
</evidence>
<keyword evidence="2" id="KW-1133">Transmembrane helix</keyword>
<feature type="transmembrane region" description="Helical" evidence="2">
    <location>
        <begin position="85"/>
        <end position="108"/>
    </location>
</feature>
<dbReference type="EMBL" id="CAEMXZ010000188">
    <property type="protein sequence ID" value="CAB4324659.1"/>
    <property type="molecule type" value="Genomic_DNA"/>
</dbReference>
<feature type="region of interest" description="Disordered" evidence="1">
    <location>
        <begin position="1"/>
        <end position="25"/>
    </location>
</feature>
<organism evidence="4">
    <name type="scientific">freshwater metagenome</name>
    <dbReference type="NCBI Taxonomy" id="449393"/>
    <lineage>
        <taxon>unclassified sequences</taxon>
        <taxon>metagenomes</taxon>
        <taxon>ecological metagenomes</taxon>
    </lineage>
</organism>
<proteinExistence type="predicted"/>
<feature type="transmembrane region" description="Helical" evidence="2">
    <location>
        <begin position="43"/>
        <end position="61"/>
    </location>
</feature>
<evidence type="ECO:0000256" key="2">
    <source>
        <dbReference type="SAM" id="Phobius"/>
    </source>
</evidence>
<name>A0A6J7KXC6_9ZZZZ</name>
<dbReference type="EMBL" id="CAFBNC010000232">
    <property type="protein sequence ID" value="CAB4961108.1"/>
    <property type="molecule type" value="Genomic_DNA"/>
</dbReference>
<evidence type="ECO:0000313" key="4">
    <source>
        <dbReference type="EMBL" id="CAB4961108.1"/>
    </source>
</evidence>
<protein>
    <submittedName>
        <fullName evidence="4">Unannotated protein</fullName>
    </submittedName>
</protein>
<reference evidence="4" key="1">
    <citation type="submission" date="2020-05" db="EMBL/GenBank/DDBJ databases">
        <authorList>
            <person name="Chiriac C."/>
            <person name="Salcher M."/>
            <person name="Ghai R."/>
            <person name="Kavagutti S V."/>
        </authorList>
    </citation>
    <scope>NUCLEOTIDE SEQUENCE</scope>
</reference>
<gene>
    <name evidence="3" type="ORF">UFOPK1392_02435</name>
    <name evidence="4" type="ORF">UFOPK3733_02454</name>
</gene>
<keyword evidence="2" id="KW-0472">Membrane</keyword>
<dbReference type="AlphaFoldDB" id="A0A6J7KXC6"/>
<evidence type="ECO:0000313" key="3">
    <source>
        <dbReference type="EMBL" id="CAB4324659.1"/>
    </source>
</evidence>
<keyword evidence="2" id="KW-0812">Transmembrane</keyword>